<dbReference type="Proteomes" id="UP000199555">
    <property type="component" value="Unassembled WGS sequence"/>
</dbReference>
<accession>A0A1G9F7R4</accession>
<evidence type="ECO:0000259" key="3">
    <source>
        <dbReference type="PROSITE" id="PS51186"/>
    </source>
</evidence>
<dbReference type="CDD" id="cd04301">
    <property type="entry name" value="NAT_SF"/>
    <property type="match status" value="1"/>
</dbReference>
<proteinExistence type="predicted"/>
<protein>
    <submittedName>
        <fullName evidence="4">Phosphinothricin acetyltransferase</fullName>
    </submittedName>
</protein>
<sequence>MADERAKDATIRDARAGDAAGIAAIWNPIIRDTAITFWPTERSEDEIAQMIEARHAAGHGFLVAEAPQGIASFASYTQFRGGAGYARALEHSIHAHPGFRGRGLGAALLKAVEDHARARGGRLMIGGITGSNEGSLRFHEQHGYTRWGLIPSAGWKFGRFHDLVLMGKDLLEK</sequence>
<evidence type="ECO:0000313" key="4">
    <source>
        <dbReference type="EMBL" id="SDK84436.1"/>
    </source>
</evidence>
<dbReference type="OrthoDB" id="5459937at2"/>
<organism evidence="4 5">
    <name type="scientific">Paracoccus chinensis</name>
    <dbReference type="NCBI Taxonomy" id="525640"/>
    <lineage>
        <taxon>Bacteria</taxon>
        <taxon>Pseudomonadati</taxon>
        <taxon>Pseudomonadota</taxon>
        <taxon>Alphaproteobacteria</taxon>
        <taxon>Rhodobacterales</taxon>
        <taxon>Paracoccaceae</taxon>
        <taxon>Paracoccus</taxon>
    </lineage>
</organism>
<dbReference type="InterPro" id="IPR000182">
    <property type="entry name" value="GNAT_dom"/>
</dbReference>
<gene>
    <name evidence="4" type="ORF">SAMN04487971_103272</name>
</gene>
<evidence type="ECO:0000256" key="1">
    <source>
        <dbReference type="ARBA" id="ARBA00022679"/>
    </source>
</evidence>
<dbReference type="STRING" id="525640.SAMN04487971_103272"/>
<keyword evidence="1 4" id="KW-0808">Transferase</keyword>
<dbReference type="SUPFAM" id="SSF55729">
    <property type="entry name" value="Acyl-CoA N-acyltransferases (Nat)"/>
    <property type="match status" value="1"/>
</dbReference>
<dbReference type="InterPro" id="IPR016181">
    <property type="entry name" value="Acyl_CoA_acyltransferase"/>
</dbReference>
<dbReference type="GO" id="GO:0016747">
    <property type="term" value="F:acyltransferase activity, transferring groups other than amino-acyl groups"/>
    <property type="evidence" value="ECO:0007669"/>
    <property type="project" value="InterPro"/>
</dbReference>
<keyword evidence="2" id="KW-0012">Acyltransferase</keyword>
<evidence type="ECO:0000256" key="2">
    <source>
        <dbReference type="ARBA" id="ARBA00023315"/>
    </source>
</evidence>
<dbReference type="EMBL" id="FNGE01000003">
    <property type="protein sequence ID" value="SDK84436.1"/>
    <property type="molecule type" value="Genomic_DNA"/>
</dbReference>
<keyword evidence="5" id="KW-1185">Reference proteome</keyword>
<dbReference type="AlphaFoldDB" id="A0A1G9F7R4"/>
<dbReference type="PANTHER" id="PTHR43072">
    <property type="entry name" value="N-ACETYLTRANSFERASE"/>
    <property type="match status" value="1"/>
</dbReference>
<name>A0A1G9F7R4_9RHOB</name>
<dbReference type="Pfam" id="PF00583">
    <property type="entry name" value="Acetyltransf_1"/>
    <property type="match status" value="1"/>
</dbReference>
<reference evidence="5" key="1">
    <citation type="submission" date="2016-10" db="EMBL/GenBank/DDBJ databases">
        <authorList>
            <person name="Varghese N."/>
            <person name="Submissions S."/>
        </authorList>
    </citation>
    <scope>NUCLEOTIDE SEQUENCE [LARGE SCALE GENOMIC DNA]</scope>
    <source>
        <strain evidence="5">CGMCC 1.7655</strain>
    </source>
</reference>
<dbReference type="RefSeq" id="WP_090753580.1">
    <property type="nucleotide sequence ID" value="NZ_FNGE01000003.1"/>
</dbReference>
<dbReference type="Gene3D" id="3.40.630.30">
    <property type="match status" value="1"/>
</dbReference>
<evidence type="ECO:0000313" key="5">
    <source>
        <dbReference type="Proteomes" id="UP000199555"/>
    </source>
</evidence>
<feature type="domain" description="N-acetyltransferase" evidence="3">
    <location>
        <begin position="9"/>
        <end position="171"/>
    </location>
</feature>
<dbReference type="PROSITE" id="PS51186">
    <property type="entry name" value="GNAT"/>
    <property type="match status" value="1"/>
</dbReference>
<dbReference type="PANTHER" id="PTHR43072:SF23">
    <property type="entry name" value="UPF0039 PROTEIN C11D3.02C"/>
    <property type="match status" value="1"/>
</dbReference>